<dbReference type="EMBL" id="QFXE01000010">
    <property type="protein sequence ID" value="RDH86373.1"/>
    <property type="molecule type" value="Genomic_DNA"/>
</dbReference>
<dbReference type="AlphaFoldDB" id="A0A370DNG3"/>
<sequence length="252" mass="26185">MPVDASEIIVYGSASMPDDDTPTNIGGAIDITVRVVFTDIAATDQVEIVSDAAGDTTQTVTIHGRNAAGELISDAMSLNGTTVVLSTETFERILKIVVSAAHTGTITVRDQDTDTTIASIESGVLEIRRPFYNAAAEASGGAERKYYEKVFFKNTDPVLSLTGATISEQADPSGNVAFALETTLDGTDTNGVGNDRQTAPATYTFDSTTKNVANSQNHTAGAGQGVWLELTLAAGAAATNTTVTPRESGTTV</sequence>
<name>A0A370DNG3_9GAMM</name>
<dbReference type="Proteomes" id="UP000254771">
    <property type="component" value="Unassembled WGS sequence"/>
</dbReference>
<evidence type="ECO:0000313" key="1">
    <source>
        <dbReference type="EMBL" id="RDH86373.1"/>
    </source>
</evidence>
<accession>A0A370DNG3</accession>
<organism evidence="1 2">
    <name type="scientific">endosymbiont of Escarpia spicata</name>
    <dbReference type="NCBI Taxonomy" id="2200908"/>
    <lineage>
        <taxon>Bacteria</taxon>
        <taxon>Pseudomonadati</taxon>
        <taxon>Pseudomonadota</taxon>
        <taxon>Gammaproteobacteria</taxon>
        <taxon>sulfur-oxidizing symbionts</taxon>
    </lineage>
</organism>
<comment type="caution">
    <text evidence="1">The sequence shown here is derived from an EMBL/GenBank/DDBJ whole genome shotgun (WGS) entry which is preliminary data.</text>
</comment>
<gene>
    <name evidence="1" type="ORF">DIZ78_09390</name>
</gene>
<reference evidence="1 2" key="1">
    <citation type="journal article" date="2018" name="ISME J.">
        <title>Endosymbiont genomes yield clues of tubeworm success.</title>
        <authorList>
            <person name="Li Y."/>
            <person name="Liles M.R."/>
            <person name="Halanych K.M."/>
        </authorList>
    </citation>
    <scope>NUCLEOTIDE SEQUENCE [LARGE SCALE GENOMIC DNA]</scope>
    <source>
        <strain evidence="1">A1462</strain>
    </source>
</reference>
<evidence type="ECO:0000313" key="2">
    <source>
        <dbReference type="Proteomes" id="UP000254771"/>
    </source>
</evidence>
<keyword evidence="2" id="KW-1185">Reference proteome</keyword>
<protein>
    <submittedName>
        <fullName evidence="1">Uncharacterized protein</fullName>
    </submittedName>
</protein>
<proteinExistence type="predicted"/>